<dbReference type="AlphaFoldDB" id="A0A1M6HIK9"/>
<evidence type="ECO:0000313" key="2">
    <source>
        <dbReference type="Proteomes" id="UP000184442"/>
    </source>
</evidence>
<reference evidence="1 2" key="1">
    <citation type="submission" date="2016-11" db="EMBL/GenBank/DDBJ databases">
        <authorList>
            <person name="Jaros S."/>
            <person name="Januszkiewicz K."/>
            <person name="Wedrychowicz H."/>
        </authorList>
    </citation>
    <scope>NUCLEOTIDE SEQUENCE [LARGE SCALE GENOMIC DNA]</scope>
    <source>
        <strain evidence="1 2">DSM 19022</strain>
    </source>
</reference>
<dbReference type="RefSeq" id="WP_073026798.1">
    <property type="nucleotide sequence ID" value="NZ_FQZS01000021.1"/>
</dbReference>
<evidence type="ECO:0000313" key="1">
    <source>
        <dbReference type="EMBL" id="SHJ21979.1"/>
    </source>
</evidence>
<proteinExistence type="predicted"/>
<accession>A0A1M6HIK9</accession>
<organism evidence="1 2">
    <name type="scientific">Lutispora thermophila DSM 19022</name>
    <dbReference type="NCBI Taxonomy" id="1122184"/>
    <lineage>
        <taxon>Bacteria</taxon>
        <taxon>Bacillati</taxon>
        <taxon>Bacillota</taxon>
        <taxon>Clostridia</taxon>
        <taxon>Lutisporales</taxon>
        <taxon>Lutisporaceae</taxon>
        <taxon>Lutispora</taxon>
    </lineage>
</organism>
<evidence type="ECO:0008006" key="3">
    <source>
        <dbReference type="Google" id="ProtNLM"/>
    </source>
</evidence>
<protein>
    <recommendedName>
        <fullName evidence="3">GIY-YIG domain-containing protein</fullName>
    </recommendedName>
</protein>
<name>A0A1M6HIK9_9FIRM</name>
<keyword evidence="2" id="KW-1185">Reference proteome</keyword>
<gene>
    <name evidence="1" type="ORF">SAMN02745176_02806</name>
</gene>
<dbReference type="Proteomes" id="UP000184442">
    <property type="component" value="Unassembled WGS sequence"/>
</dbReference>
<dbReference type="EMBL" id="FQZS01000021">
    <property type="protein sequence ID" value="SHJ21979.1"/>
    <property type="molecule type" value="Genomic_DNA"/>
</dbReference>
<dbReference type="OrthoDB" id="9892605at2"/>
<sequence>MQIEYIKNILEEIFYRNKNLEYGYISEIKEFKDIKNYVSDISRELEKGNKRRWIGAIYKYIYEQQLGFSDYKNYDEITNDNGVYVIADYEGNVLYIGKCDKKDYDVFTRLFDHLVPELSENYPYGQVYNNTPEIWNNEIIKSRNLKIFICSNINFDPELLEVYLIARYKLKYGYYPRYNRETARPFARKPLFDSIIVYTDFIMGIIDK</sequence>